<dbReference type="EMBL" id="QEAN01000096">
    <property type="protein sequence ID" value="TPX48665.1"/>
    <property type="molecule type" value="Genomic_DNA"/>
</dbReference>
<gene>
    <name evidence="2" type="ORF">SeMB42_g02908</name>
</gene>
<evidence type="ECO:0000313" key="2">
    <source>
        <dbReference type="EMBL" id="TPX48665.1"/>
    </source>
</evidence>
<keyword evidence="1" id="KW-1133">Transmembrane helix</keyword>
<reference evidence="2 3" key="1">
    <citation type="journal article" date="2019" name="Sci. Rep.">
        <title>Comparative genomics of chytrid fungi reveal insights into the obligate biotrophic and pathogenic lifestyle of Synchytrium endobioticum.</title>
        <authorList>
            <person name="van de Vossenberg B.T.L.H."/>
            <person name="Warris S."/>
            <person name="Nguyen H.D.T."/>
            <person name="van Gent-Pelzer M.P.E."/>
            <person name="Joly D.L."/>
            <person name="van de Geest H.C."/>
            <person name="Bonants P.J.M."/>
            <person name="Smith D.S."/>
            <person name="Levesque C.A."/>
            <person name="van der Lee T.A.J."/>
        </authorList>
    </citation>
    <scope>NUCLEOTIDE SEQUENCE [LARGE SCALE GENOMIC DNA]</scope>
    <source>
        <strain evidence="2 3">MB42</strain>
    </source>
</reference>
<accession>A0A507DBI0</accession>
<sequence length="110" mass="11822">MLVISTTSQQSTLRTAGVLSGDCGSGSVCRQVVDEWGTAVVVGSKYGRRLTLLSSITMVKVVNINLVILLAAIIISIETAPVWDDLAIMRETKIMIQGGRSVVKCRRSLD</sequence>
<keyword evidence="1" id="KW-0812">Transmembrane</keyword>
<dbReference type="AlphaFoldDB" id="A0A507DBI0"/>
<feature type="transmembrane region" description="Helical" evidence="1">
    <location>
        <begin position="52"/>
        <end position="77"/>
    </location>
</feature>
<protein>
    <submittedName>
        <fullName evidence="2">Uncharacterized protein</fullName>
    </submittedName>
</protein>
<keyword evidence="1" id="KW-0472">Membrane</keyword>
<proteinExistence type="predicted"/>
<evidence type="ECO:0000313" key="3">
    <source>
        <dbReference type="Proteomes" id="UP000317494"/>
    </source>
</evidence>
<dbReference type="Proteomes" id="UP000317494">
    <property type="component" value="Unassembled WGS sequence"/>
</dbReference>
<keyword evidence="3" id="KW-1185">Reference proteome</keyword>
<evidence type="ECO:0000256" key="1">
    <source>
        <dbReference type="SAM" id="Phobius"/>
    </source>
</evidence>
<name>A0A507DBI0_9FUNG</name>
<organism evidence="2 3">
    <name type="scientific">Synchytrium endobioticum</name>
    <dbReference type="NCBI Taxonomy" id="286115"/>
    <lineage>
        <taxon>Eukaryota</taxon>
        <taxon>Fungi</taxon>
        <taxon>Fungi incertae sedis</taxon>
        <taxon>Chytridiomycota</taxon>
        <taxon>Chytridiomycota incertae sedis</taxon>
        <taxon>Chytridiomycetes</taxon>
        <taxon>Synchytriales</taxon>
        <taxon>Synchytriaceae</taxon>
        <taxon>Synchytrium</taxon>
    </lineage>
</organism>
<comment type="caution">
    <text evidence="2">The sequence shown here is derived from an EMBL/GenBank/DDBJ whole genome shotgun (WGS) entry which is preliminary data.</text>
</comment>
<dbReference type="VEuPathDB" id="FungiDB:SeMB42_g02908"/>